<accession>A0ABQ8LCX6</accession>
<organism evidence="2 3">
    <name type="scientific">Labeo rohita</name>
    <name type="common">Indian major carp</name>
    <name type="synonym">Cyprinus rohita</name>
    <dbReference type="NCBI Taxonomy" id="84645"/>
    <lineage>
        <taxon>Eukaryota</taxon>
        <taxon>Metazoa</taxon>
        <taxon>Chordata</taxon>
        <taxon>Craniata</taxon>
        <taxon>Vertebrata</taxon>
        <taxon>Euteleostomi</taxon>
        <taxon>Actinopterygii</taxon>
        <taxon>Neopterygii</taxon>
        <taxon>Teleostei</taxon>
        <taxon>Ostariophysi</taxon>
        <taxon>Cypriniformes</taxon>
        <taxon>Cyprinidae</taxon>
        <taxon>Labeoninae</taxon>
        <taxon>Labeonini</taxon>
        <taxon>Labeo</taxon>
    </lineage>
</organism>
<dbReference type="InterPro" id="IPR013785">
    <property type="entry name" value="Aldolase_TIM"/>
</dbReference>
<dbReference type="InterPro" id="IPR036732">
    <property type="entry name" value="AFP_Neu5c_C_sf"/>
</dbReference>
<name>A0ABQ8LCX6_LABRO</name>
<dbReference type="InterPro" id="IPR051690">
    <property type="entry name" value="PseI-like"/>
</dbReference>
<dbReference type="InterPro" id="IPR006190">
    <property type="entry name" value="SAF_AFP_Neu5Ac"/>
</dbReference>
<reference evidence="2 3" key="1">
    <citation type="submission" date="2022-01" db="EMBL/GenBank/DDBJ databases">
        <title>A high-quality chromosome-level genome assembly of rohu carp, Labeo rohita.</title>
        <authorList>
            <person name="Arick M.A. II"/>
            <person name="Hsu C.-Y."/>
            <person name="Magbanua Z."/>
            <person name="Pechanova O."/>
            <person name="Grover C."/>
            <person name="Miller E."/>
            <person name="Thrash A."/>
            <person name="Ezzel L."/>
            <person name="Alam S."/>
            <person name="Benzie J."/>
            <person name="Hamilton M."/>
            <person name="Karsi A."/>
            <person name="Lawrence M.L."/>
            <person name="Peterson D.G."/>
        </authorList>
    </citation>
    <scope>NUCLEOTIDE SEQUENCE [LARGE SCALE GENOMIC DNA]</scope>
    <source>
        <strain evidence="3">BAU-BD-2019</strain>
        <tissue evidence="2">Blood</tissue>
    </source>
</reference>
<proteinExistence type="predicted"/>
<evidence type="ECO:0000313" key="2">
    <source>
        <dbReference type="EMBL" id="KAI2648565.1"/>
    </source>
</evidence>
<dbReference type="PROSITE" id="PS50844">
    <property type="entry name" value="AFP_LIKE"/>
    <property type="match status" value="1"/>
</dbReference>
<gene>
    <name evidence="2" type="ORF">H4Q32_018698</name>
</gene>
<dbReference type="InterPro" id="IPR057736">
    <property type="entry name" value="SAF_PseI/NeuA/NeuB"/>
</dbReference>
<comment type="caution">
    <text evidence="2">The sequence shown here is derived from an EMBL/GenBank/DDBJ whole genome shotgun (WGS) entry which is preliminary data.</text>
</comment>
<dbReference type="EMBL" id="JACTAM010000025">
    <property type="protein sequence ID" value="KAI2648565.1"/>
    <property type="molecule type" value="Genomic_DNA"/>
</dbReference>
<dbReference type="Pfam" id="PF08666">
    <property type="entry name" value="SAF"/>
    <property type="match status" value="1"/>
</dbReference>
<dbReference type="Proteomes" id="UP000830375">
    <property type="component" value="Unassembled WGS sequence"/>
</dbReference>
<evidence type="ECO:0000313" key="3">
    <source>
        <dbReference type="Proteomes" id="UP000830375"/>
    </source>
</evidence>
<dbReference type="InterPro" id="IPR013132">
    <property type="entry name" value="PseI/NeuA/B-like_N"/>
</dbReference>
<dbReference type="PANTHER" id="PTHR42966">
    <property type="entry name" value="N-ACETYLNEURAMINATE SYNTHASE"/>
    <property type="match status" value="1"/>
</dbReference>
<dbReference type="InterPro" id="IPR013974">
    <property type="entry name" value="SAF"/>
</dbReference>
<dbReference type="PANTHER" id="PTHR42966:SF1">
    <property type="entry name" value="SIALIC ACID SYNTHASE"/>
    <property type="match status" value="1"/>
</dbReference>
<dbReference type="Gene3D" id="3.90.1210.10">
    <property type="entry name" value="Antifreeze-like/N-acetylneuraminic acid synthase C-terminal domain"/>
    <property type="match status" value="1"/>
</dbReference>
<protein>
    <submittedName>
        <fullName evidence="2">Sialic acid synthase</fullName>
    </submittedName>
</protein>
<dbReference type="SUPFAM" id="SSF51269">
    <property type="entry name" value="AFP III-like domain"/>
    <property type="match status" value="1"/>
</dbReference>
<dbReference type="Pfam" id="PF03102">
    <property type="entry name" value="NeuB"/>
    <property type="match status" value="1"/>
</dbReference>
<dbReference type="SUPFAM" id="SSF51569">
    <property type="entry name" value="Aldolase"/>
    <property type="match status" value="1"/>
</dbReference>
<dbReference type="SMART" id="SM00858">
    <property type="entry name" value="SAF"/>
    <property type="match status" value="1"/>
</dbReference>
<evidence type="ECO:0000259" key="1">
    <source>
        <dbReference type="PROSITE" id="PS50844"/>
    </source>
</evidence>
<keyword evidence="3" id="KW-1185">Reference proteome</keyword>
<sequence>MPAEFELCPGRKIGGSNPCFIIAEIGQNHQGDIEIAKKMIRMAKDCGADCAKFQKSEIEHRFTKQALERPYTSPHAWGPTYGAHKHHLEFSHQQYKELQQFANDIGIFFTASGMDEMAVEFLHEISVLFFKVASADTNNIPYLEKTAKKEKLCIDGADWSSHGDGMQTMETMRCVYQTVKKHNPSFTFLQCTSAYPLPLEHVNLSLIPEFQKEFPDIPIRYSGHETGIRVSVAAVALGAKVLERHVTLDKSWKGSDHSASLEPAELAELVRAIRTVEMAMGSPIKQMLPCEASCHSKLGKSVVARKPLKKGEILALDMLTVKVAEPHGVSPENIFKLVGKKITVDLEKDATITDAMIKG</sequence>
<dbReference type="Gene3D" id="3.20.20.70">
    <property type="entry name" value="Aldolase class I"/>
    <property type="match status" value="1"/>
</dbReference>
<feature type="domain" description="AFP-like" evidence="1">
    <location>
        <begin position="301"/>
        <end position="359"/>
    </location>
</feature>
<dbReference type="CDD" id="cd11615">
    <property type="entry name" value="SAF_NeuB_like"/>
    <property type="match status" value="1"/>
</dbReference>